<dbReference type="GO" id="GO:0016874">
    <property type="term" value="F:ligase activity"/>
    <property type="evidence" value="ECO:0007669"/>
    <property type="project" value="UniProtKB-KW"/>
</dbReference>
<gene>
    <name evidence="2" type="ORF">WM40_05145</name>
</gene>
<proteinExistence type="predicted"/>
<accession>A0A0F5K5D4</accession>
<dbReference type="PRINTS" id="PR00420">
    <property type="entry name" value="RNGMNOXGNASE"/>
</dbReference>
<dbReference type="OrthoDB" id="8801399at2"/>
<sequence>MRKIAIVGAGQAGLQLALALLDHGYEITLATNRTAEEIRTGKIMSSQCMFDSALQIERDLNLNWWGDSCPTIDGIGFTVPHPENFGATLINWASPLSKPAQSVDQRVKMSGWLEAVAQRGADVRICDVGIPEMEQLAHTHDMVLLAAGKGEIVNRLGRNAERSPFDKPQRALALTYVTGMTPTTPYSRVRFNLIPGVGEYFVFPALTTTGPCEIMVFEGIPGGPMDCWADVKSPEHHLETSLAILRRFLPWEAERCANVALSDHNGVLAGRFAPTVRNPCLTLPSGKTVLGLGDAVVVNDPITGQGANNAAKCAKVYLAAIVERADAAFDEHWMQQTFDRYWSYAKSVVDWTNSLLTPAPPHILTLLQSAAKAPMLASRIANGFDDPRTFAPWWFDARACSAMLREYAA</sequence>
<feature type="domain" description="Styrene monooxygenase StyA putative substrate binding" evidence="1">
    <location>
        <begin position="148"/>
        <end position="255"/>
    </location>
</feature>
<name>A0A0F5K5D4_9BURK</name>
<reference evidence="2" key="1">
    <citation type="submission" date="2015-03" db="EMBL/GenBank/DDBJ databases">
        <title>Draft Genome Sequence of Burkholderia andropogonis type strain ICMP2807, isolated from Sorghum bicolor.</title>
        <authorList>
            <person name="Lopes-Santos L."/>
            <person name="Castro D.B."/>
            <person name="Ottoboni L.M."/>
            <person name="Park D."/>
            <person name="Weirc B.S."/>
            <person name="Destefano S.A."/>
        </authorList>
    </citation>
    <scope>NUCLEOTIDE SEQUENCE [LARGE SCALE GENOMIC DNA]</scope>
    <source>
        <strain evidence="2">ICMP2807</strain>
    </source>
</reference>
<dbReference type="InterPro" id="IPR036188">
    <property type="entry name" value="FAD/NAD-bd_sf"/>
</dbReference>
<dbReference type="Pfam" id="PF17885">
    <property type="entry name" value="Smoa_sbd"/>
    <property type="match status" value="1"/>
</dbReference>
<evidence type="ECO:0000313" key="3">
    <source>
        <dbReference type="Proteomes" id="UP000033618"/>
    </source>
</evidence>
<dbReference type="STRING" id="28092.WM40_05145"/>
<dbReference type="AlphaFoldDB" id="A0A0F5K5D4"/>
<dbReference type="Gene3D" id="3.50.50.60">
    <property type="entry name" value="FAD/NAD(P)-binding domain"/>
    <property type="match status" value="2"/>
</dbReference>
<dbReference type="EMBL" id="LAQU01000003">
    <property type="protein sequence ID" value="KKB64752.1"/>
    <property type="molecule type" value="Genomic_DNA"/>
</dbReference>
<evidence type="ECO:0000313" key="2">
    <source>
        <dbReference type="EMBL" id="KKB64752.1"/>
    </source>
</evidence>
<dbReference type="RefSeq" id="WP_036013241.1">
    <property type="nucleotide sequence ID" value="NZ_CADFGU010000005.1"/>
</dbReference>
<protein>
    <submittedName>
        <fullName evidence="2">Alanine-phosphoribitol ligase</fullName>
    </submittedName>
</protein>
<dbReference type="InterPro" id="IPR041654">
    <property type="entry name" value="StyA_sbd"/>
</dbReference>
<dbReference type="SUPFAM" id="SSF51905">
    <property type="entry name" value="FAD/NAD(P)-binding domain"/>
    <property type="match status" value="1"/>
</dbReference>
<keyword evidence="3" id="KW-1185">Reference proteome</keyword>
<dbReference type="PATRIC" id="fig|28092.6.peg.1221"/>
<keyword evidence="2" id="KW-0436">Ligase</keyword>
<comment type="caution">
    <text evidence="2">The sequence shown here is derived from an EMBL/GenBank/DDBJ whole genome shotgun (WGS) entry which is preliminary data.</text>
</comment>
<dbReference type="Proteomes" id="UP000033618">
    <property type="component" value="Unassembled WGS sequence"/>
</dbReference>
<organism evidence="2 3">
    <name type="scientific">Robbsia andropogonis</name>
    <dbReference type="NCBI Taxonomy" id="28092"/>
    <lineage>
        <taxon>Bacteria</taxon>
        <taxon>Pseudomonadati</taxon>
        <taxon>Pseudomonadota</taxon>
        <taxon>Betaproteobacteria</taxon>
        <taxon>Burkholderiales</taxon>
        <taxon>Burkholderiaceae</taxon>
        <taxon>Robbsia</taxon>
    </lineage>
</organism>
<dbReference type="Gene3D" id="3.30.9.40">
    <property type="match status" value="1"/>
</dbReference>
<evidence type="ECO:0000259" key="1">
    <source>
        <dbReference type="Pfam" id="PF17885"/>
    </source>
</evidence>